<dbReference type="GO" id="GO:0006264">
    <property type="term" value="P:mitochondrial DNA replication"/>
    <property type="evidence" value="ECO:0007669"/>
    <property type="project" value="TreeGrafter"/>
</dbReference>
<evidence type="ECO:0000313" key="6">
    <source>
        <dbReference type="EMBL" id="KAK3238401.1"/>
    </source>
</evidence>
<keyword evidence="7" id="KW-1185">Reference proteome</keyword>
<dbReference type="Proteomes" id="UP001190700">
    <property type="component" value="Unassembled WGS sequence"/>
</dbReference>
<dbReference type="GO" id="GO:0031297">
    <property type="term" value="P:replication fork processing"/>
    <property type="evidence" value="ECO:0007669"/>
    <property type="project" value="TreeGrafter"/>
</dbReference>
<feature type="compositionally biased region" description="Basic and acidic residues" evidence="5">
    <location>
        <begin position="516"/>
        <end position="530"/>
    </location>
</feature>
<dbReference type="EMBL" id="LGRX02034224">
    <property type="protein sequence ID" value="KAK3238401.1"/>
    <property type="molecule type" value="Genomic_DNA"/>
</dbReference>
<dbReference type="GO" id="GO:0003682">
    <property type="term" value="F:chromatin binding"/>
    <property type="evidence" value="ECO:0007669"/>
    <property type="project" value="TreeGrafter"/>
</dbReference>
<name>A0AAE0ERZ2_9CHLO</name>
<dbReference type="EC" id="2.7.7.102" evidence="3"/>
<dbReference type="GO" id="GO:0042276">
    <property type="term" value="P:error-prone translesion synthesis"/>
    <property type="evidence" value="ECO:0007669"/>
    <property type="project" value="InterPro"/>
</dbReference>
<feature type="region of interest" description="Disordered" evidence="5">
    <location>
        <begin position="583"/>
        <end position="627"/>
    </location>
</feature>
<evidence type="ECO:0000256" key="5">
    <source>
        <dbReference type="SAM" id="MobiDB-lite"/>
    </source>
</evidence>
<dbReference type="PANTHER" id="PTHR31399">
    <property type="entry name" value="DNA-DIRECTED PRIMASE / POLYMERASE PROTEIN"/>
    <property type="match status" value="1"/>
</dbReference>
<comment type="caution">
    <text evidence="6">The sequence shown here is derived from an EMBL/GenBank/DDBJ whole genome shotgun (WGS) entry which is preliminary data.</text>
</comment>
<gene>
    <name evidence="6" type="ORF">CYMTET_51584</name>
</gene>
<dbReference type="GO" id="GO:0003887">
    <property type="term" value="F:DNA-directed DNA polymerase activity"/>
    <property type="evidence" value="ECO:0007669"/>
    <property type="project" value="UniProtKB-EC"/>
</dbReference>
<accession>A0AAE0ERZ2</accession>
<organism evidence="6 7">
    <name type="scientific">Cymbomonas tetramitiformis</name>
    <dbReference type="NCBI Taxonomy" id="36881"/>
    <lineage>
        <taxon>Eukaryota</taxon>
        <taxon>Viridiplantae</taxon>
        <taxon>Chlorophyta</taxon>
        <taxon>Pyramimonadophyceae</taxon>
        <taxon>Pyramimonadales</taxon>
        <taxon>Pyramimonadaceae</taxon>
        <taxon>Cymbomonas</taxon>
    </lineage>
</organism>
<dbReference type="Pfam" id="PF03121">
    <property type="entry name" value="Herpes_UL52"/>
    <property type="match status" value="1"/>
</dbReference>
<evidence type="ECO:0000256" key="3">
    <source>
        <dbReference type="ARBA" id="ARBA00044768"/>
    </source>
</evidence>
<dbReference type="PANTHER" id="PTHR31399:SF0">
    <property type="entry name" value="DNA-DIRECTED PRIMASE_POLYMERASE PROTEIN"/>
    <property type="match status" value="1"/>
</dbReference>
<dbReference type="GO" id="GO:0005634">
    <property type="term" value="C:nucleus"/>
    <property type="evidence" value="ECO:0007669"/>
    <property type="project" value="TreeGrafter"/>
</dbReference>
<comment type="catalytic activity">
    <reaction evidence="4">
        <text>DNA(n) + a 2'-deoxyribonucleoside 5'-triphosphate = DNA(n+1) + diphosphate</text>
        <dbReference type="Rhea" id="RHEA:22508"/>
        <dbReference type="Rhea" id="RHEA-COMP:17339"/>
        <dbReference type="Rhea" id="RHEA-COMP:17340"/>
        <dbReference type="ChEBI" id="CHEBI:33019"/>
        <dbReference type="ChEBI" id="CHEBI:61560"/>
        <dbReference type="ChEBI" id="CHEBI:173112"/>
        <dbReference type="EC" id="2.7.7.7"/>
    </reaction>
    <physiologicalReaction direction="left-to-right" evidence="4">
        <dbReference type="Rhea" id="RHEA:22509"/>
    </physiologicalReaction>
</comment>
<dbReference type="AlphaFoldDB" id="A0AAE0ERZ2"/>
<evidence type="ECO:0000256" key="4">
    <source>
        <dbReference type="ARBA" id="ARBA00047303"/>
    </source>
</evidence>
<evidence type="ECO:0000313" key="7">
    <source>
        <dbReference type="Proteomes" id="UP001190700"/>
    </source>
</evidence>
<protein>
    <recommendedName>
        <fullName evidence="1">DNA-directed primase/polymerase protein</fullName>
        <ecNumber evidence="3">2.7.7.102</ecNumber>
    </recommendedName>
</protein>
<feature type="compositionally biased region" description="Polar residues" evidence="5">
    <location>
        <begin position="57"/>
        <end position="81"/>
    </location>
</feature>
<sequence>MPQDKKIVKRSKKCPPKYENLVATFIRNVNSVTATPRTPCTVPPTPAKPLADHRSSHGSAQNLPPDTSSSGVRRTPPSSLNHENEELGEEIRNREQCEDHASKTLPTQKALQPSSFYGSNAKRMDAVHSMIVHFLANVARSVASKSTKGGSGADRLWRTFPRQEFAFRAADSQGAELEHVAYFSYEEVGTGRRRFLISSYTEFWRRYLRMRAEDRHYYEILREGLPCHLYYDVEYLYSANPDVDGELGIASLLALTAQALQAQHSVSFEPEDVVELDSSTEAKFSRHLILHLPGAAFSDSVECGLFVRGVLEKAEDEWLADPRLASLMVWKEGEGPFAHANVDEAAPAKTQTFPGRTDTPGQVVEELPDMAETLTEESEIMPEESEIMPEESEILPEETEMLPEETECTLLEETETLPEDTERLPEMTEMLGEVAAPSLEGTGPFYGPTRTLAEETEVPGPSKSTPAAQNERRALMVDLGVYTRNRAFRLYLSRKFGKKASLIPMPTRPPGPWGWEGRHDTQHDDARDAETGTGTARPGHSGVTSMRPSAASALKETASTHTPSQSLFLRSLVCNVPVTARLLGQAPDDPNRRRGFNSARSGRNVIRGGPGSAGEHGRGGGESEAGVQHGYGPCARYPLTQTFVEQIGSQHGGGPGAAKSWVIFEGHQVVLFNMSGNRFCYNVDRCHKSNSVMYIVDFNAAVYYQKCHDPDCRHYRSCTWPMPTDICAREGVARESHCNEVNNQSNELEDEYGAQDGQGAVAAVDGQRTRFEDDLQKDDMWWEQLPPDWDANLP</sequence>
<dbReference type="GO" id="GO:0009411">
    <property type="term" value="P:response to UV"/>
    <property type="evidence" value="ECO:0007669"/>
    <property type="project" value="TreeGrafter"/>
</dbReference>
<reference evidence="6 7" key="1">
    <citation type="journal article" date="2015" name="Genome Biol. Evol.">
        <title>Comparative Genomics of a Bacterivorous Green Alga Reveals Evolutionary Causalities and Consequences of Phago-Mixotrophic Mode of Nutrition.</title>
        <authorList>
            <person name="Burns J.A."/>
            <person name="Paasch A."/>
            <person name="Narechania A."/>
            <person name="Kim E."/>
        </authorList>
    </citation>
    <scope>NUCLEOTIDE SEQUENCE [LARGE SCALE GENOMIC DNA]</scope>
    <source>
        <strain evidence="6 7">PLY_AMNH</strain>
    </source>
</reference>
<evidence type="ECO:0000256" key="1">
    <source>
        <dbReference type="ARBA" id="ARBA00026139"/>
    </source>
</evidence>
<comment type="catalytic activity">
    <reaction evidence="2">
        <text>ssDNA + n NTP = ssDNA/pppN(pN)n-1 hybrid + (n-1) diphosphate.</text>
        <dbReference type="EC" id="2.7.7.102"/>
    </reaction>
</comment>
<dbReference type="InterPro" id="IPR044917">
    <property type="entry name" value="PRIMPOL"/>
</dbReference>
<feature type="region of interest" description="Disordered" evidence="5">
    <location>
        <begin position="34"/>
        <end position="90"/>
    </location>
</feature>
<proteinExistence type="predicted"/>
<dbReference type="GO" id="GO:0005759">
    <property type="term" value="C:mitochondrial matrix"/>
    <property type="evidence" value="ECO:0007669"/>
    <property type="project" value="TreeGrafter"/>
</dbReference>
<feature type="region of interest" description="Disordered" evidence="5">
    <location>
        <begin position="502"/>
        <end position="562"/>
    </location>
</feature>
<evidence type="ECO:0000256" key="2">
    <source>
        <dbReference type="ARBA" id="ARBA00044677"/>
    </source>
</evidence>